<organism evidence="1 2">
    <name type="scientific">Phocaeicola coprophilus DSM 18228 = JCM 13818</name>
    <dbReference type="NCBI Taxonomy" id="547042"/>
    <lineage>
        <taxon>Bacteria</taxon>
        <taxon>Pseudomonadati</taxon>
        <taxon>Bacteroidota</taxon>
        <taxon>Bacteroidia</taxon>
        <taxon>Bacteroidales</taxon>
        <taxon>Bacteroidaceae</taxon>
        <taxon>Phocaeicola</taxon>
    </lineage>
</organism>
<dbReference type="HOGENOM" id="CLU_2505787_0_0_10"/>
<dbReference type="STRING" id="547042.BACCOPRO_03321"/>
<protein>
    <submittedName>
        <fullName evidence="1">Uncharacterized protein</fullName>
    </submittedName>
</protein>
<evidence type="ECO:0000313" key="2">
    <source>
        <dbReference type="Proteomes" id="UP000014073"/>
    </source>
</evidence>
<keyword evidence="2" id="KW-1185">Reference proteome</keyword>
<name>S0FBF6_9BACT</name>
<comment type="caution">
    <text evidence="1">The sequence shown here is derived from an EMBL/GenBank/DDBJ whole genome shotgun (WGS) entry which is preliminary data.</text>
</comment>
<accession>S0FBF6</accession>
<proteinExistence type="predicted"/>
<dbReference type="EMBL" id="ACBW01000211">
    <property type="protein sequence ID" value="EEF77798.1"/>
    <property type="molecule type" value="Genomic_DNA"/>
</dbReference>
<sequence length="85" mass="9977">MEIIVPLSETFCSTWWKQKFHIEKTKVSPSRNRSFVSIKQKFRAEKTTVSFARNSLIIRNLRRKQAAGSIKTPGSHRNFHYPKVN</sequence>
<dbReference type="Proteomes" id="UP000014073">
    <property type="component" value="Unassembled WGS sequence"/>
</dbReference>
<gene>
    <name evidence="1" type="ORF">BACCOPRO_03321</name>
</gene>
<dbReference type="AlphaFoldDB" id="S0FBF6"/>
<evidence type="ECO:0000313" key="1">
    <source>
        <dbReference type="EMBL" id="EEF77798.1"/>
    </source>
</evidence>
<reference evidence="1 2" key="1">
    <citation type="submission" date="2008-12" db="EMBL/GenBank/DDBJ databases">
        <authorList>
            <person name="Fulton L."/>
            <person name="Clifton S."/>
            <person name="Fulton B."/>
            <person name="Xu J."/>
            <person name="Minx P."/>
            <person name="Pepin K.H."/>
            <person name="Johnson M."/>
            <person name="Bhonagiri V."/>
            <person name="Nash W.E."/>
            <person name="Mardis E.R."/>
            <person name="Wilson R.K."/>
        </authorList>
    </citation>
    <scope>NUCLEOTIDE SEQUENCE [LARGE SCALE GENOMIC DNA]</scope>
    <source>
        <strain evidence="1 2">DSM 18228</strain>
    </source>
</reference>